<reference evidence="14" key="1">
    <citation type="submission" date="2025-08" db="UniProtKB">
        <authorList>
            <consortium name="RefSeq"/>
        </authorList>
    </citation>
    <scope>IDENTIFICATION</scope>
</reference>
<dbReference type="GO" id="GO:0044611">
    <property type="term" value="C:nuclear pore inner ring"/>
    <property type="evidence" value="ECO:0007669"/>
    <property type="project" value="TreeGrafter"/>
</dbReference>
<evidence type="ECO:0000256" key="6">
    <source>
        <dbReference type="ARBA" id="ARBA00023132"/>
    </source>
</evidence>
<evidence type="ECO:0000259" key="12">
    <source>
        <dbReference type="Pfam" id="PF21093"/>
    </source>
</evidence>
<keyword evidence="13" id="KW-1185">Reference proteome</keyword>
<dbReference type="GeneID" id="110989592"/>
<proteinExistence type="inferred from homology"/>
<dbReference type="KEGG" id="aplc:110989592"/>
<dbReference type="RefSeq" id="XP_022109784.1">
    <property type="nucleotide sequence ID" value="XM_022254092.1"/>
</dbReference>
<keyword evidence="2" id="KW-0813">Transport</keyword>
<feature type="region of interest" description="Disordered" evidence="10">
    <location>
        <begin position="1203"/>
        <end position="1223"/>
    </location>
</feature>
<keyword evidence="4" id="KW-0653">Protein transport</keyword>
<evidence type="ECO:0000256" key="10">
    <source>
        <dbReference type="SAM" id="MobiDB-lite"/>
    </source>
</evidence>
<evidence type="ECO:0000256" key="7">
    <source>
        <dbReference type="ARBA" id="ARBA00023242"/>
    </source>
</evidence>
<dbReference type="OrthoDB" id="102511at2759"/>
<evidence type="ECO:0000256" key="5">
    <source>
        <dbReference type="ARBA" id="ARBA00023010"/>
    </source>
</evidence>
<accession>A0A8B7ZWI4</accession>
<evidence type="ECO:0000313" key="14">
    <source>
        <dbReference type="RefSeq" id="XP_022109784.1"/>
    </source>
</evidence>
<keyword evidence="6" id="KW-0906">Nuclear pore complex</keyword>
<dbReference type="PANTHER" id="PTHR31431">
    <property type="entry name" value="NUCLEOPORIN NUP188 HOMOLOG"/>
    <property type="match status" value="1"/>
</dbReference>
<gene>
    <name evidence="14" type="primary">LOC110989592</name>
</gene>
<dbReference type="GO" id="GO:0051028">
    <property type="term" value="P:mRNA transport"/>
    <property type="evidence" value="ECO:0007669"/>
    <property type="project" value="UniProtKB-KW"/>
</dbReference>
<dbReference type="PANTHER" id="PTHR31431:SF1">
    <property type="entry name" value="NUCLEOPORIN NUP188"/>
    <property type="match status" value="1"/>
</dbReference>
<dbReference type="Pfam" id="PF21093">
    <property type="entry name" value="Nup188_N-subdom_III"/>
    <property type="match status" value="1"/>
</dbReference>
<organism evidence="13 14">
    <name type="scientific">Acanthaster planci</name>
    <name type="common">Crown-of-thorns starfish</name>
    <dbReference type="NCBI Taxonomy" id="133434"/>
    <lineage>
        <taxon>Eukaryota</taxon>
        <taxon>Metazoa</taxon>
        <taxon>Echinodermata</taxon>
        <taxon>Eleutherozoa</taxon>
        <taxon>Asterozoa</taxon>
        <taxon>Asteroidea</taxon>
        <taxon>Valvatacea</taxon>
        <taxon>Valvatida</taxon>
        <taxon>Acanthasteridae</taxon>
        <taxon>Acanthaster</taxon>
    </lineage>
</organism>
<dbReference type="CTD" id="23511"/>
<dbReference type="InterPro" id="IPR048883">
    <property type="entry name" value="Nup188_N-subdom_III"/>
</dbReference>
<keyword evidence="5" id="KW-0811">Translocation</keyword>
<dbReference type="GO" id="GO:0017056">
    <property type="term" value="F:structural constituent of nuclear pore"/>
    <property type="evidence" value="ECO:0007669"/>
    <property type="project" value="InterPro"/>
</dbReference>
<evidence type="ECO:0000256" key="1">
    <source>
        <dbReference type="ARBA" id="ARBA00004567"/>
    </source>
</evidence>
<name>A0A8B7ZWI4_ACAPL</name>
<evidence type="ECO:0000256" key="2">
    <source>
        <dbReference type="ARBA" id="ARBA00022448"/>
    </source>
</evidence>
<dbReference type="InterPro" id="IPR044840">
    <property type="entry name" value="Nup188"/>
</dbReference>
<evidence type="ECO:0000256" key="3">
    <source>
        <dbReference type="ARBA" id="ARBA00022816"/>
    </source>
</evidence>
<dbReference type="GO" id="GO:0006606">
    <property type="term" value="P:protein import into nucleus"/>
    <property type="evidence" value="ECO:0007669"/>
    <property type="project" value="TreeGrafter"/>
</dbReference>
<dbReference type="SUPFAM" id="SSF48371">
    <property type="entry name" value="ARM repeat"/>
    <property type="match status" value="1"/>
</dbReference>
<dbReference type="GO" id="GO:0006405">
    <property type="term" value="P:RNA export from nucleus"/>
    <property type="evidence" value="ECO:0007669"/>
    <property type="project" value="TreeGrafter"/>
</dbReference>
<dbReference type="Pfam" id="PF10487">
    <property type="entry name" value="Nup188_N"/>
    <property type="match status" value="1"/>
</dbReference>
<comment type="subcellular location">
    <subcellularLocation>
        <location evidence="1">Nucleus</location>
        <location evidence="1">Nuclear pore complex</location>
    </subcellularLocation>
</comment>
<dbReference type="InterPro" id="IPR018864">
    <property type="entry name" value="Nucleoporin_Nup188_N"/>
</dbReference>
<dbReference type="OMA" id="PMAEMNF"/>
<keyword evidence="7" id="KW-0539">Nucleus</keyword>
<dbReference type="InterPro" id="IPR016024">
    <property type="entry name" value="ARM-type_fold"/>
</dbReference>
<evidence type="ECO:0000259" key="11">
    <source>
        <dbReference type="Pfam" id="PF10487"/>
    </source>
</evidence>
<evidence type="ECO:0000256" key="9">
    <source>
        <dbReference type="ARBA" id="ARBA00040174"/>
    </source>
</evidence>
<comment type="similarity">
    <text evidence="8">Belongs to the Nup188 family.</text>
</comment>
<dbReference type="Gene3D" id="1.25.10.70">
    <property type="match status" value="1"/>
</dbReference>
<evidence type="ECO:0000256" key="8">
    <source>
        <dbReference type="ARBA" id="ARBA00038387"/>
    </source>
</evidence>
<dbReference type="Proteomes" id="UP000694845">
    <property type="component" value="Unplaced"/>
</dbReference>
<keyword evidence="3" id="KW-0509">mRNA transport</keyword>
<feature type="domain" description="Nucleoporin Nup188 N-terminal" evidence="11">
    <location>
        <begin position="2"/>
        <end position="349"/>
    </location>
</feature>
<sequence>MMLLHCLKHLLSFHRDTEHPFQEQYLECVLKLQKGKVCDMLLQQYETSFNSPAPSRHKRGPLMSERHSIRWCLQGLTEQCELLEIILLYVRDQDDPSGYLLNLAQLFQKQAFGTRQPYRYLLDAEELAHRLTARISFLCGMLLVESMNLDALIGLPDSDKPPSHRLVSDQKLAGELTSIFQNLGTQPSHGPVFLAWLALHCTLWPEGDMAGVRRLGQQAVQLQVFRYISGQLVNLAGEKKEILSLVCHVCVYSLLTLVLTLFQEDTLGGRDELIHLACQLLKQPQLCMEFWDSDVEGGIFSLLRSSTNSFPLDFNPLLQLLTPLTSEGSRQVFAFVEHLPSFTEPLDNNRSMDLQSTNQKGVWKLMQDKVVLPAGDHCRAFIMPAGSLGVQFQRGRVDLIRWNFDFSGWQLFQCLIDWLLVRIRQGNIPSGVQVSQAEAIIDLVTHTLDADWSLFPELQLITDYLYQLISSSLTSLTNPPLGLLSVCLKCIGVLAKHQPRQVWQSIQKSGFLPHTGNVYSDAAEAVSGEGIYPAEYGKLLASQEQPTGEYPVTLEFLRLLKTLLQGLCTSDVDVATSQDLLACVVFVQREIFTTFHNWRYARFDDREEVGKCSLDVFHVVLHVLPAISRTQTTQGASDKVKSVVSVRETCIHGFLYTPAGEALLFIVASGIDNLEQRIIDQGSSFEGAAARLSQLIKMSLSILNRLLLLRPPSQPPCPLEQALTSHTTGLPHQPHLIGLVAGYIYHRHDPRLPTLATLLLKRVAMVAPMSIFGCLGSQAAAIRDIYLSRLQAHSEDERLKVGILELLTVAVETQPGLSELFLNLEKVKPASAERPESEKPTVPSSPKVEIGKVSCLHAVLDTIEEVKQGSTHCPPDLHCAALGFLQALWLDCRETALSVLRTRPKFWDDVAAPLFKDLEVPEGGTQAISSEIKIRAYAFRILALECYYVSSENLQKGLKAVLRKLKQEDRYSHWSKCVHSLLESAAEQQTDLEEYLIRQHQLLVLVQAWRTLLLVSTSANGKAVELSDTKVQSAILSDIAASIDSLSCHLDSVLNQKACSLLSSLYMSLLTHWTSTQVSQWKHVDILVDVLERITDSDSPGLGNAATAIMAALTTLLKQRTSKQALHVETMETLLPIICLALQQSSQFYLKSQGDINKSLPSIKGSAQGFVSGRSQEYGQGTVTGSVGGSGLTADNLALPGGQGRVAGTRSTNGLETRDKERASMPAVSKYSMPTIAAYLLDELLVGEKTRTSMWLPLLRQHGMLNLLLTTLQSCLQVRQGLHYSEAVLLLLLDLASIPQAAESMQTTGLVQQICLPLLQLHQQNGEDAMTWSKVAKTEKADTLTWLSIYRHSISVVTVMLGTLQHSFLSDALDFFGVHRERMMQCLDAVRYNQSRACLMEAETTSAFIYQLSLFAKDLGSRLRTGEVQVLLLGVTSLCHSCMALLIRPKLLQYLTERSAKHADLNKQQRMVLTMNGTPVRLRQQTSMTDLTEGKLSPEVQHIQARLLVILGHGLAALRHFSPDLLTILLNPSVDILEYPMLLGLGFSTPALETDVQPSFGMLISCINTCVQLLSKLDSSKTSLSPDETPPTIVAVAGPSAPVQHRYMDRPMIMFLLETSVELLMVQGLRCLKDPTLPLRDRQRVKRELGTELATFLQSLQRYFRRGGGPSSPSSASPSSSSSGLLRTPSASILSKSASHTLFSEAPEQAFFRVVQYFMQQILR</sequence>
<evidence type="ECO:0000256" key="4">
    <source>
        <dbReference type="ARBA" id="ARBA00022927"/>
    </source>
</evidence>
<evidence type="ECO:0000313" key="13">
    <source>
        <dbReference type="Proteomes" id="UP000694845"/>
    </source>
</evidence>
<feature type="domain" description="Nucleoporin Nup188 N-terminal subdomain III" evidence="12">
    <location>
        <begin position="399"/>
        <end position="824"/>
    </location>
</feature>
<protein>
    <recommendedName>
        <fullName evidence="9">Nucleoporin NUP188</fullName>
    </recommendedName>
</protein>